<feature type="domain" description="EF-hand" evidence="1">
    <location>
        <begin position="1"/>
        <end position="18"/>
    </location>
</feature>
<proteinExistence type="predicted"/>
<dbReference type="InterPro" id="IPR002048">
    <property type="entry name" value="EF_hand_dom"/>
</dbReference>
<protein>
    <recommendedName>
        <fullName evidence="1">EF-hand domain-containing protein</fullName>
    </recommendedName>
</protein>
<feature type="non-terminal residue" evidence="2">
    <location>
        <position position="18"/>
    </location>
</feature>
<dbReference type="EMBL" id="MNPL01025309">
    <property type="protein sequence ID" value="OQR68319.1"/>
    <property type="molecule type" value="Genomic_DNA"/>
</dbReference>
<dbReference type="InParanoid" id="A0A1V9X3Y1"/>
<name>A0A1V9X3Y1_9ACAR</name>
<organism evidence="2 3">
    <name type="scientific">Tropilaelaps mercedesae</name>
    <dbReference type="NCBI Taxonomy" id="418985"/>
    <lineage>
        <taxon>Eukaryota</taxon>
        <taxon>Metazoa</taxon>
        <taxon>Ecdysozoa</taxon>
        <taxon>Arthropoda</taxon>
        <taxon>Chelicerata</taxon>
        <taxon>Arachnida</taxon>
        <taxon>Acari</taxon>
        <taxon>Parasitiformes</taxon>
        <taxon>Mesostigmata</taxon>
        <taxon>Gamasina</taxon>
        <taxon>Dermanyssoidea</taxon>
        <taxon>Laelapidae</taxon>
        <taxon>Tropilaelaps</taxon>
    </lineage>
</organism>
<evidence type="ECO:0000259" key="1">
    <source>
        <dbReference type="PROSITE" id="PS50222"/>
    </source>
</evidence>
<dbReference type="PROSITE" id="PS50222">
    <property type="entry name" value="EF_HAND_2"/>
    <property type="match status" value="1"/>
</dbReference>
<dbReference type="GO" id="GO:0005509">
    <property type="term" value="F:calcium ion binding"/>
    <property type="evidence" value="ECO:0007669"/>
    <property type="project" value="InterPro"/>
</dbReference>
<evidence type="ECO:0000313" key="3">
    <source>
        <dbReference type="Proteomes" id="UP000192247"/>
    </source>
</evidence>
<reference evidence="2 3" key="1">
    <citation type="journal article" date="2017" name="Gigascience">
        <title>Draft genome of the honey bee ectoparasitic mite, Tropilaelaps mercedesae, is shaped by the parasitic life history.</title>
        <authorList>
            <person name="Dong X."/>
            <person name="Armstrong S.D."/>
            <person name="Xia D."/>
            <person name="Makepeace B.L."/>
            <person name="Darby A.C."/>
            <person name="Kadowaki T."/>
        </authorList>
    </citation>
    <scope>NUCLEOTIDE SEQUENCE [LARGE SCALE GENOMIC DNA]</scope>
    <source>
        <strain evidence="2">Wuxi-XJTLU</strain>
    </source>
</reference>
<accession>A0A1V9X3Y1</accession>
<gene>
    <name evidence="2" type="ORF">BIW11_04580</name>
</gene>
<evidence type="ECO:0000313" key="2">
    <source>
        <dbReference type="EMBL" id="OQR68319.1"/>
    </source>
</evidence>
<dbReference type="AlphaFoldDB" id="A0A1V9X3Y1"/>
<sequence>EFKEAFNMIDQTRDGFVC</sequence>
<keyword evidence="3" id="KW-1185">Reference proteome</keyword>
<feature type="non-terminal residue" evidence="2">
    <location>
        <position position="1"/>
    </location>
</feature>
<comment type="caution">
    <text evidence="2">The sequence shown here is derived from an EMBL/GenBank/DDBJ whole genome shotgun (WGS) entry which is preliminary data.</text>
</comment>
<dbReference type="Proteomes" id="UP000192247">
    <property type="component" value="Unassembled WGS sequence"/>
</dbReference>